<dbReference type="OrthoDB" id="1939140at2759"/>
<keyword evidence="2" id="KW-1133">Transmembrane helix</keyword>
<evidence type="ECO:0000256" key="1">
    <source>
        <dbReference type="SAM" id="MobiDB-lite"/>
    </source>
</evidence>
<dbReference type="AlphaFoldDB" id="A0A7I8JDF8"/>
<reference evidence="3" key="1">
    <citation type="submission" date="2019-12" db="EMBL/GenBank/DDBJ databases">
        <authorList>
            <person name="Scholz U."/>
            <person name="Mascher M."/>
            <person name="Fiebig A."/>
        </authorList>
    </citation>
    <scope>NUCLEOTIDE SEQUENCE</scope>
</reference>
<feature type="region of interest" description="Disordered" evidence="1">
    <location>
        <begin position="351"/>
        <end position="381"/>
    </location>
</feature>
<proteinExistence type="predicted"/>
<dbReference type="PANTHER" id="PTHR36760:SF1">
    <property type="entry name" value="ACIDIC LEUCINE-RICH NUCLEAR PHOSPHOPROTEIN 32 FAMILY B PROTEIN"/>
    <property type="match status" value="1"/>
</dbReference>
<dbReference type="EMBL" id="LR743598">
    <property type="protein sequence ID" value="CAA2628920.1"/>
    <property type="molecule type" value="Genomic_DNA"/>
</dbReference>
<feature type="transmembrane region" description="Helical" evidence="2">
    <location>
        <begin position="34"/>
        <end position="57"/>
    </location>
</feature>
<evidence type="ECO:0000313" key="3">
    <source>
        <dbReference type="EMBL" id="CAA2628920.1"/>
    </source>
</evidence>
<accession>A0A7I8JDF8</accession>
<keyword evidence="2" id="KW-0812">Transmembrane</keyword>
<dbReference type="PANTHER" id="PTHR36760">
    <property type="entry name" value="ACIDIC LEUCINE-RICH NUCLEAR PHOSPHOPROTEIN 32 FAMILY B PROTEIN"/>
    <property type="match status" value="1"/>
</dbReference>
<evidence type="ECO:0000256" key="2">
    <source>
        <dbReference type="SAM" id="Phobius"/>
    </source>
</evidence>
<organism evidence="3">
    <name type="scientific">Spirodela intermedia</name>
    <name type="common">Intermediate duckweed</name>
    <dbReference type="NCBI Taxonomy" id="51605"/>
    <lineage>
        <taxon>Eukaryota</taxon>
        <taxon>Viridiplantae</taxon>
        <taxon>Streptophyta</taxon>
        <taxon>Embryophyta</taxon>
        <taxon>Tracheophyta</taxon>
        <taxon>Spermatophyta</taxon>
        <taxon>Magnoliopsida</taxon>
        <taxon>Liliopsida</taxon>
        <taxon>Araceae</taxon>
        <taxon>Lemnoideae</taxon>
        <taxon>Spirodela</taxon>
    </lineage>
</organism>
<keyword evidence="2" id="KW-0472">Membrane</keyword>
<evidence type="ECO:0000313" key="5">
    <source>
        <dbReference type="Proteomes" id="UP000663760"/>
    </source>
</evidence>
<dbReference type="Proteomes" id="UP000663760">
    <property type="component" value="Chromosome 11"/>
</dbReference>
<feature type="compositionally biased region" description="Acidic residues" evidence="1">
    <location>
        <begin position="359"/>
        <end position="379"/>
    </location>
</feature>
<evidence type="ECO:0000313" key="4">
    <source>
        <dbReference type="EMBL" id="CAA7405000.1"/>
    </source>
</evidence>
<protein>
    <submittedName>
        <fullName evidence="3">Uncharacterized protein</fullName>
    </submittedName>
</protein>
<sequence length="433" mass="47502">MARQSLSDAFASLAFGLMEDLFSIYSIAVSHPIYLAYVVFFSPYLFAVVCFLSPLLFTTSILLLSLSTAIPCFTGRSSSPVFCGKTIHFVLQALNWRPDTELQACWEGPGAMGDDDDVQEKEEEEENKRIVLEALEAIGKLYKAMTYEVEEIPVRLALELKTQTIEAKDSDDLPRVESPSDLRIVPCVEAKGAHFAPENSPEHSSGPAIKLPSIKPVKERLPENQSIVGYDFKVVSCVEGVELPQMGRRSKPAMKTGDRGSPEFRPAGDSRGAGSGELLQRSASSSGRWRGGRRCAAPPPPESLSIAASVGTDNEWRRTLAWKLHEERLASDGGEEGMDLLWETYELGSGSRHLRTNPVEEEEEEEEKAEEGEEDDGEGGDMVGRLCCLRALRLSTGKMNLGMGRSNLRRISTAVKGVGALGRSLTRSRSVRD</sequence>
<gene>
    <name evidence="3" type="ORF">SI7747_11014561</name>
    <name evidence="4" type="ORF">SI8410_11015678</name>
</gene>
<name>A0A7I8JDF8_SPIIN</name>
<dbReference type="EMBL" id="LR746274">
    <property type="protein sequence ID" value="CAA7405000.1"/>
    <property type="molecule type" value="Genomic_DNA"/>
</dbReference>
<keyword evidence="5" id="KW-1185">Reference proteome</keyword>
<feature type="compositionally biased region" description="Basic and acidic residues" evidence="1">
    <location>
        <begin position="256"/>
        <end position="268"/>
    </location>
</feature>
<feature type="region of interest" description="Disordered" evidence="1">
    <location>
        <begin position="246"/>
        <end position="307"/>
    </location>
</feature>